<evidence type="ECO:0000256" key="5">
    <source>
        <dbReference type="PIRNR" id="PIRNR000241"/>
    </source>
</evidence>
<evidence type="ECO:0000256" key="1">
    <source>
        <dbReference type="ARBA" id="ARBA00004831"/>
    </source>
</evidence>
<dbReference type="InterPro" id="IPR002042">
    <property type="entry name" value="Uricase"/>
</dbReference>
<evidence type="ECO:0000256" key="2">
    <source>
        <dbReference type="ARBA" id="ARBA00009760"/>
    </source>
</evidence>
<dbReference type="NCBIfam" id="TIGR03383">
    <property type="entry name" value="urate_oxi"/>
    <property type="match status" value="1"/>
</dbReference>
<name>A0ABU9X1D6_9MICC</name>
<evidence type="ECO:0000256" key="4">
    <source>
        <dbReference type="ARBA" id="ARBA00023002"/>
    </source>
</evidence>
<proteinExistence type="inferred from homology"/>
<dbReference type="Pfam" id="PF01014">
    <property type="entry name" value="Uricase"/>
    <property type="match status" value="2"/>
</dbReference>
<dbReference type="Proteomes" id="UP001422074">
    <property type="component" value="Unassembled WGS sequence"/>
</dbReference>
<dbReference type="PIRSF" id="PIRSF000241">
    <property type="entry name" value="Urate_oxidase"/>
    <property type="match status" value="1"/>
</dbReference>
<accession>A0ABU9X1D6</accession>
<dbReference type="PRINTS" id="PR00093">
    <property type="entry name" value="URICASE"/>
</dbReference>
<reference evidence="7 8" key="1">
    <citation type="submission" date="2024-05" db="EMBL/GenBank/DDBJ databases">
        <title>Sinomonas sp. nov., isolated from a waste landfill.</title>
        <authorList>
            <person name="Zhao Y."/>
        </authorList>
    </citation>
    <scope>NUCLEOTIDE SEQUENCE [LARGE SCALE GENOMIC DNA]</scope>
    <source>
        <strain evidence="7 8">CCTCC AB2014300</strain>
    </source>
</reference>
<dbReference type="EC" id="1.7.3.3" evidence="5 6"/>
<dbReference type="PANTHER" id="PTHR42874:SF1">
    <property type="entry name" value="URICASE"/>
    <property type="match status" value="1"/>
</dbReference>
<keyword evidence="8" id="KW-1185">Reference proteome</keyword>
<dbReference type="Gene3D" id="3.10.270.10">
    <property type="entry name" value="Urate Oxidase"/>
    <property type="match status" value="1"/>
</dbReference>
<dbReference type="RefSeq" id="WP_345885616.1">
    <property type="nucleotide sequence ID" value="NZ_JBDFRB010000011.1"/>
</dbReference>
<organism evidence="7 8">
    <name type="scientific">Sinomonas halotolerans</name>
    <dbReference type="NCBI Taxonomy" id="1644133"/>
    <lineage>
        <taxon>Bacteria</taxon>
        <taxon>Bacillati</taxon>
        <taxon>Actinomycetota</taxon>
        <taxon>Actinomycetes</taxon>
        <taxon>Micrococcales</taxon>
        <taxon>Micrococcaceae</taxon>
        <taxon>Sinomonas</taxon>
    </lineage>
</organism>
<dbReference type="GO" id="GO:0004846">
    <property type="term" value="F:urate oxidase activity"/>
    <property type="evidence" value="ECO:0007669"/>
    <property type="project" value="UniProtKB-EC"/>
</dbReference>
<comment type="similarity">
    <text evidence="2 5 6">Belongs to the uricase family.</text>
</comment>
<evidence type="ECO:0000313" key="8">
    <source>
        <dbReference type="Proteomes" id="UP001422074"/>
    </source>
</evidence>
<evidence type="ECO:0000256" key="3">
    <source>
        <dbReference type="ARBA" id="ARBA00022631"/>
    </source>
</evidence>
<comment type="function">
    <text evidence="5 6">Catalyzes the oxidation of uric acid to 5-hydroxyisourate, which is further processed to form (S)-allantoin.</text>
</comment>
<sequence length="325" mass="35948">MTENTITLENTAAAGRATNVVLGKNQYGKAEVRVVKVTRDTDRHEIEDLSVTSQLRGDFTAAHVDGDNGRVVPTDTQKNTVYGFAREGVGSPEQFLIRLADHFTGEFDWVTGGRWEAEQYAWERIATRAGTAHSAAEGHDHSFVRKGQEVRNAVVVKDGDTVQVISGLNGLTVLKSTQSGFVGYPKDRFTTLEETTERILATDVSARWRYSPAAVASGSVDFNRSYDDVRALLLEGFTEGYSYALQQTLFQMAQKVLDAHPEIEEVRFSTPNKHHFLVDLAPFGLDNPNEVFYAADRPYGLIEASFQRESISPDGNAWDGITGFC</sequence>
<gene>
    <name evidence="7" type="primary">pucL</name>
    <name evidence="7" type="ORF">ABCQ75_12050</name>
</gene>
<dbReference type="InterPro" id="IPR019842">
    <property type="entry name" value="Uricase_CS"/>
</dbReference>
<keyword evidence="3 5" id="KW-0659">Purine metabolism</keyword>
<dbReference type="PROSITE" id="PS00366">
    <property type="entry name" value="URICASE"/>
    <property type="match status" value="1"/>
</dbReference>
<protein>
    <recommendedName>
        <fullName evidence="5 6">Uricase</fullName>
        <ecNumber evidence="5 6">1.7.3.3</ecNumber>
    </recommendedName>
    <alternativeName>
        <fullName evidence="5">Urate oxidase</fullName>
    </alternativeName>
</protein>
<dbReference type="PANTHER" id="PTHR42874">
    <property type="entry name" value="URICASE"/>
    <property type="match status" value="1"/>
</dbReference>
<comment type="catalytic activity">
    <reaction evidence="5 6">
        <text>urate + O2 + H2O = 5-hydroxyisourate + H2O2</text>
        <dbReference type="Rhea" id="RHEA:21368"/>
        <dbReference type="ChEBI" id="CHEBI:15377"/>
        <dbReference type="ChEBI" id="CHEBI:15379"/>
        <dbReference type="ChEBI" id="CHEBI:16240"/>
        <dbReference type="ChEBI" id="CHEBI:17775"/>
        <dbReference type="ChEBI" id="CHEBI:18072"/>
        <dbReference type="EC" id="1.7.3.3"/>
    </reaction>
</comment>
<dbReference type="EMBL" id="JBDFRB010000011">
    <property type="protein sequence ID" value="MEN2745261.1"/>
    <property type="molecule type" value="Genomic_DNA"/>
</dbReference>
<evidence type="ECO:0000256" key="6">
    <source>
        <dbReference type="RuleBase" id="RU004455"/>
    </source>
</evidence>
<evidence type="ECO:0000313" key="7">
    <source>
        <dbReference type="EMBL" id="MEN2745261.1"/>
    </source>
</evidence>
<comment type="caution">
    <text evidence="7">The sequence shown here is derived from an EMBL/GenBank/DDBJ whole genome shotgun (WGS) entry which is preliminary data.</text>
</comment>
<comment type="pathway">
    <text evidence="1 5">Purine metabolism; urate degradation; (S)-allantoin from urate: step 1/3.</text>
</comment>
<keyword evidence="4 5" id="KW-0560">Oxidoreductase</keyword>
<dbReference type="SUPFAM" id="SSF55620">
    <property type="entry name" value="Tetrahydrobiopterin biosynthesis enzymes-like"/>
    <property type="match status" value="2"/>
</dbReference>